<dbReference type="InterPro" id="IPR009922">
    <property type="entry name" value="DUF1457"/>
</dbReference>
<reference evidence="1" key="1">
    <citation type="submission" date="2022-08" db="EMBL/GenBank/DDBJ databases">
        <title>Nisaea acidiphila sp. nov., isolated from a marine algal debris and emended description of the genus Nisaea Urios et al. 2008.</title>
        <authorList>
            <person name="Kwon K."/>
        </authorList>
    </citation>
    <scope>NUCLEOTIDE SEQUENCE</scope>
    <source>
        <strain evidence="1">MEBiC11861</strain>
    </source>
</reference>
<dbReference type="AlphaFoldDB" id="A0A9J7AS67"/>
<proteinExistence type="predicted"/>
<name>A0A9J7AS67_9PROT</name>
<dbReference type="EMBL" id="CP102480">
    <property type="protein sequence ID" value="UUX49172.1"/>
    <property type="molecule type" value="Genomic_DNA"/>
</dbReference>
<evidence type="ECO:0000313" key="1">
    <source>
        <dbReference type="EMBL" id="UUX49172.1"/>
    </source>
</evidence>
<dbReference type="Pfam" id="PF07310">
    <property type="entry name" value="PAS_5"/>
    <property type="match status" value="1"/>
</dbReference>
<protein>
    <submittedName>
        <fullName evidence="1">PAS domain-containing protein</fullName>
    </submittedName>
</protein>
<keyword evidence="2" id="KW-1185">Reference proteome</keyword>
<sequence length="188" mass="21094">MNQILEDVTDATLSMLVERWFAWRKDGGIPSRKAIEPLELGSALPFVWLCEKARDAECYRYRLVGEAVNTLYGKGLRGHLLKEVLPEPTAQLLRSRLDRCLAAGSLLHTIAPQTLHDRRHVLVQRLFLPFASESGCPDTILGCTKITGSMLGTDRQSARSHEASYSLDGKRLKVCSPALTMYSIEFEY</sequence>
<dbReference type="KEGG" id="naci:NUH88_17420"/>
<evidence type="ECO:0000313" key="2">
    <source>
        <dbReference type="Proteomes" id="UP001060336"/>
    </source>
</evidence>
<dbReference type="RefSeq" id="WP_257767686.1">
    <property type="nucleotide sequence ID" value="NZ_CP102480.1"/>
</dbReference>
<accession>A0A9J7AS67</accession>
<organism evidence="1 2">
    <name type="scientific">Nisaea acidiphila</name>
    <dbReference type="NCBI Taxonomy" id="1862145"/>
    <lineage>
        <taxon>Bacteria</taxon>
        <taxon>Pseudomonadati</taxon>
        <taxon>Pseudomonadota</taxon>
        <taxon>Alphaproteobacteria</taxon>
        <taxon>Rhodospirillales</taxon>
        <taxon>Thalassobaculaceae</taxon>
        <taxon>Nisaea</taxon>
    </lineage>
</organism>
<dbReference type="Proteomes" id="UP001060336">
    <property type="component" value="Chromosome"/>
</dbReference>
<gene>
    <name evidence="1" type="ORF">NUH88_17420</name>
</gene>